<evidence type="ECO:0000313" key="9">
    <source>
        <dbReference type="EMBL" id="PDH39188.1"/>
    </source>
</evidence>
<dbReference type="CDD" id="cd04489">
    <property type="entry name" value="ExoVII_LU_OBF"/>
    <property type="match status" value="1"/>
</dbReference>
<dbReference type="HAMAP" id="MF_00378">
    <property type="entry name" value="Exonuc_7_L"/>
    <property type="match status" value="1"/>
</dbReference>
<dbReference type="GO" id="GO:0005737">
    <property type="term" value="C:cytoplasm"/>
    <property type="evidence" value="ECO:0007669"/>
    <property type="project" value="UniProtKB-SubCell"/>
</dbReference>
<keyword evidence="2 5" id="KW-0540">Nuclease</keyword>
<comment type="subunit">
    <text evidence="5">Heterooligomer composed of large and small subunits.</text>
</comment>
<comment type="subcellular location">
    <subcellularLocation>
        <location evidence="5 6">Cytoplasm</location>
    </subcellularLocation>
</comment>
<dbReference type="PANTHER" id="PTHR30008">
    <property type="entry name" value="EXODEOXYRIBONUCLEASE 7 LARGE SUBUNIT"/>
    <property type="match status" value="1"/>
</dbReference>
<dbReference type="EMBL" id="NTKD01000028">
    <property type="protein sequence ID" value="PDH39188.1"/>
    <property type="molecule type" value="Genomic_DNA"/>
</dbReference>
<evidence type="ECO:0000256" key="1">
    <source>
        <dbReference type="ARBA" id="ARBA00022490"/>
    </source>
</evidence>
<dbReference type="AlphaFoldDB" id="A0A2A5WSD8"/>
<evidence type="ECO:0000256" key="6">
    <source>
        <dbReference type="RuleBase" id="RU004355"/>
    </source>
</evidence>
<evidence type="ECO:0000256" key="2">
    <source>
        <dbReference type="ARBA" id="ARBA00022722"/>
    </source>
</evidence>
<gene>
    <name evidence="5" type="primary">xseA</name>
    <name evidence="9" type="ORF">CNE99_06035</name>
</gene>
<evidence type="ECO:0000256" key="5">
    <source>
        <dbReference type="HAMAP-Rule" id="MF_00378"/>
    </source>
</evidence>
<dbReference type="InterPro" id="IPR003753">
    <property type="entry name" value="Exonuc_VII_L"/>
</dbReference>
<dbReference type="InterPro" id="IPR020579">
    <property type="entry name" value="Exonuc_VII_lsu_C"/>
</dbReference>
<dbReference type="EC" id="3.1.11.6" evidence="5"/>
<evidence type="ECO:0000259" key="7">
    <source>
        <dbReference type="Pfam" id="PF02601"/>
    </source>
</evidence>
<feature type="domain" description="OB-fold nucleic acid binding" evidence="8">
    <location>
        <begin position="12"/>
        <end position="102"/>
    </location>
</feature>
<dbReference type="GO" id="GO:0006308">
    <property type="term" value="P:DNA catabolic process"/>
    <property type="evidence" value="ECO:0007669"/>
    <property type="project" value="UniProtKB-UniRule"/>
</dbReference>
<dbReference type="PANTHER" id="PTHR30008:SF0">
    <property type="entry name" value="EXODEOXYRIBONUCLEASE 7 LARGE SUBUNIT"/>
    <property type="match status" value="1"/>
</dbReference>
<name>A0A2A5WSD8_9GAMM</name>
<dbReference type="NCBIfam" id="TIGR00237">
    <property type="entry name" value="xseA"/>
    <property type="match status" value="1"/>
</dbReference>
<evidence type="ECO:0000256" key="3">
    <source>
        <dbReference type="ARBA" id="ARBA00022801"/>
    </source>
</evidence>
<sequence length="457" mass="51395">MSQPVPENREVISVSQLNRTARRLLEGEFPMLWVEGEISNFSRPGSGHWYFTLKDDKAQLRCAMFVNRNRLIRFRPENGMKVVVRGRISLYEGRGEFQMVAEFLEESGDGALLRAFEKLKLQLFAEGLFDEECKRPLPQLPSHIGIITSPRGAAISDVLHVLERRFPALIATVIQVQVQGETSPSQIVRAIDIANQYEASPFDLLLLTRGGGSLEDLWAYNTEQVARAIFESEIPIVAAIGHEVDVTIADFVADVRAPTPSAAAEIITPDAARWGAAFTRIEKQLAGHLHRHLQRQQERLHHLGSRLAHPGRQVSEHKRQAEAMRMRLQNAMTASLTHTRQRFRLAISQLPTPRRKLEDHGQRLIRAQEHLRRASEAHLKNAQEDLRHLATRLNAVSPLATLERGYAIVSDAENRVLVNHSNVSPGDTINARLQHGRVVATVAETHAENTDVTQERS</sequence>
<dbReference type="Proteomes" id="UP000219327">
    <property type="component" value="Unassembled WGS sequence"/>
</dbReference>
<evidence type="ECO:0000256" key="4">
    <source>
        <dbReference type="ARBA" id="ARBA00022839"/>
    </source>
</evidence>
<comment type="function">
    <text evidence="5">Bidirectionally degrades single-stranded DNA into large acid-insoluble oligonucleotides, which are then degraded further into small acid-soluble oligonucleotides.</text>
</comment>
<keyword evidence="4 5" id="KW-0269">Exonuclease</keyword>
<evidence type="ECO:0000259" key="8">
    <source>
        <dbReference type="Pfam" id="PF13742"/>
    </source>
</evidence>
<comment type="similarity">
    <text evidence="5 6">Belongs to the XseA family.</text>
</comment>
<comment type="caution">
    <text evidence="9">The sequence shown here is derived from an EMBL/GenBank/DDBJ whole genome shotgun (WGS) entry which is preliminary data.</text>
</comment>
<dbReference type="Pfam" id="PF13742">
    <property type="entry name" value="tRNA_anti_2"/>
    <property type="match status" value="1"/>
</dbReference>
<keyword evidence="3 5" id="KW-0378">Hydrolase</keyword>
<dbReference type="Pfam" id="PF02601">
    <property type="entry name" value="Exonuc_VII_L"/>
    <property type="match status" value="1"/>
</dbReference>
<evidence type="ECO:0000313" key="10">
    <source>
        <dbReference type="Proteomes" id="UP000219327"/>
    </source>
</evidence>
<reference evidence="9 10" key="1">
    <citation type="submission" date="2017-08" db="EMBL/GenBank/DDBJ databases">
        <title>Fine stratification of microbial communities through a metagenomic profile of the photic zone.</title>
        <authorList>
            <person name="Haro-Moreno J.M."/>
            <person name="Lopez-Perez M."/>
            <person name="De La Torre J."/>
            <person name="Picazo A."/>
            <person name="Camacho A."/>
            <person name="Rodriguez-Valera F."/>
        </authorList>
    </citation>
    <scope>NUCLEOTIDE SEQUENCE [LARGE SCALE GENOMIC DNA]</scope>
    <source>
        <strain evidence="9">MED-G24</strain>
    </source>
</reference>
<organism evidence="9 10">
    <name type="scientific">OM182 bacterium MED-G24</name>
    <dbReference type="NCBI Taxonomy" id="1986255"/>
    <lineage>
        <taxon>Bacteria</taxon>
        <taxon>Pseudomonadati</taxon>
        <taxon>Pseudomonadota</taxon>
        <taxon>Gammaproteobacteria</taxon>
        <taxon>OMG group</taxon>
        <taxon>OM182 clade</taxon>
    </lineage>
</organism>
<protein>
    <recommendedName>
        <fullName evidence="5">Exodeoxyribonuclease 7 large subunit</fullName>
        <ecNumber evidence="5">3.1.11.6</ecNumber>
    </recommendedName>
    <alternativeName>
        <fullName evidence="5">Exodeoxyribonuclease VII large subunit</fullName>
        <shortName evidence="5">Exonuclease VII large subunit</shortName>
    </alternativeName>
</protein>
<dbReference type="GO" id="GO:0009318">
    <property type="term" value="C:exodeoxyribonuclease VII complex"/>
    <property type="evidence" value="ECO:0007669"/>
    <property type="project" value="UniProtKB-UniRule"/>
</dbReference>
<feature type="domain" description="Exonuclease VII large subunit C-terminal" evidence="7">
    <location>
        <begin position="128"/>
        <end position="440"/>
    </location>
</feature>
<comment type="catalytic activity">
    <reaction evidence="5 6">
        <text>Exonucleolytic cleavage in either 5'- to 3'- or 3'- to 5'-direction to yield nucleoside 5'-phosphates.</text>
        <dbReference type="EC" id="3.1.11.6"/>
    </reaction>
</comment>
<proteinExistence type="inferred from homology"/>
<dbReference type="GO" id="GO:0008855">
    <property type="term" value="F:exodeoxyribonuclease VII activity"/>
    <property type="evidence" value="ECO:0007669"/>
    <property type="project" value="UniProtKB-UniRule"/>
</dbReference>
<dbReference type="GO" id="GO:0003676">
    <property type="term" value="F:nucleic acid binding"/>
    <property type="evidence" value="ECO:0007669"/>
    <property type="project" value="InterPro"/>
</dbReference>
<dbReference type="InterPro" id="IPR025824">
    <property type="entry name" value="OB-fold_nuc-bd_dom"/>
</dbReference>
<keyword evidence="1 5" id="KW-0963">Cytoplasm</keyword>
<accession>A0A2A5WSD8</accession>